<protein>
    <submittedName>
        <fullName evidence="1">Uncharacterized protein</fullName>
    </submittedName>
</protein>
<dbReference type="EMBL" id="KY290953">
    <property type="protein sequence ID" value="APU01296.1"/>
    <property type="molecule type" value="Genomic_DNA"/>
</dbReference>
<accession>A0A219YBB4</accession>
<organism evidence="1 2">
    <name type="scientific">Aeromonas phage 51</name>
    <dbReference type="NCBI Taxonomy" id="1932901"/>
    <lineage>
        <taxon>Viruses</taxon>
        <taxon>Duplodnaviria</taxon>
        <taxon>Heunggongvirae</taxon>
        <taxon>Uroviricota</taxon>
        <taxon>Caudoviricetes</taxon>
        <taxon>Popoffvirus</taxon>
        <taxon>Popoffvirus pv56</taxon>
    </lineage>
</organism>
<sequence length="74" mass="8327">MPSQTEINKMKSIDSLINLLENTRYSALLAEARENGVSMDSDWFKSRSSEISAKADKARKNVTHYSGPFANDLF</sequence>
<name>A0A219YBB4_9CAUD</name>
<evidence type="ECO:0000313" key="1">
    <source>
        <dbReference type="EMBL" id="APU01296.1"/>
    </source>
</evidence>
<dbReference type="Proteomes" id="UP000225772">
    <property type="component" value="Segment"/>
</dbReference>
<proteinExistence type="predicted"/>
<reference evidence="1 2" key="1">
    <citation type="journal article" date="2017" name="Sci. Rep.">
        <title>Characterization and diversity of phages infecting Aeromonas salmonicida subsp. salmonicida.</title>
        <authorList>
            <person name="Vincent A.T."/>
            <person name="Paquet V.E."/>
            <person name="Bernatchez A."/>
            <person name="Tremblay D.M."/>
            <person name="Moineau S."/>
            <person name="Charette S.J."/>
        </authorList>
    </citation>
    <scope>NUCLEOTIDE SEQUENCE [LARGE SCALE GENOMIC DNA]</scope>
</reference>
<evidence type="ECO:0000313" key="2">
    <source>
        <dbReference type="Proteomes" id="UP000225772"/>
    </source>
</evidence>